<dbReference type="PANTHER" id="PTHR33337:SF30">
    <property type="entry name" value="DUF636 DOMAIN PROTEIN (AFU_ORTHOLOGUE AFUA_1G03180)"/>
    <property type="match status" value="1"/>
</dbReference>
<keyword evidence="7" id="KW-1185">Reference proteome</keyword>
<dbReference type="GeneID" id="54579465"/>
<feature type="domain" description="CENP-V/GFA" evidence="5">
    <location>
        <begin position="2"/>
        <end position="116"/>
    </location>
</feature>
<organism evidence="6 7">
    <name type="scientific">Trematosphaeria pertusa</name>
    <dbReference type="NCBI Taxonomy" id="390896"/>
    <lineage>
        <taxon>Eukaryota</taxon>
        <taxon>Fungi</taxon>
        <taxon>Dikarya</taxon>
        <taxon>Ascomycota</taxon>
        <taxon>Pezizomycotina</taxon>
        <taxon>Dothideomycetes</taxon>
        <taxon>Pleosporomycetidae</taxon>
        <taxon>Pleosporales</taxon>
        <taxon>Massarineae</taxon>
        <taxon>Trematosphaeriaceae</taxon>
        <taxon>Trematosphaeria</taxon>
    </lineage>
</organism>
<dbReference type="GO" id="GO:0016846">
    <property type="term" value="F:carbon-sulfur lyase activity"/>
    <property type="evidence" value="ECO:0007669"/>
    <property type="project" value="InterPro"/>
</dbReference>
<dbReference type="Pfam" id="PF04828">
    <property type="entry name" value="GFA"/>
    <property type="match status" value="1"/>
</dbReference>
<evidence type="ECO:0000313" key="7">
    <source>
        <dbReference type="Proteomes" id="UP000800094"/>
    </source>
</evidence>
<evidence type="ECO:0000256" key="2">
    <source>
        <dbReference type="ARBA" id="ARBA00022723"/>
    </source>
</evidence>
<dbReference type="OrthoDB" id="406544at2759"/>
<dbReference type="InterPro" id="IPR006913">
    <property type="entry name" value="CENP-V/GFA"/>
</dbReference>
<comment type="similarity">
    <text evidence="1">Belongs to the Gfa family.</text>
</comment>
<dbReference type="Gene3D" id="3.90.1590.10">
    <property type="entry name" value="glutathione-dependent formaldehyde- activating enzyme (gfa)"/>
    <property type="match status" value="1"/>
</dbReference>
<proteinExistence type="inferred from homology"/>
<accession>A0A6A6I2Z3</accession>
<dbReference type="RefSeq" id="XP_033678954.1">
    <property type="nucleotide sequence ID" value="XM_033826135.1"/>
</dbReference>
<keyword evidence="4" id="KW-0456">Lyase</keyword>
<evidence type="ECO:0000256" key="4">
    <source>
        <dbReference type="ARBA" id="ARBA00023239"/>
    </source>
</evidence>
<keyword evidence="3" id="KW-0862">Zinc</keyword>
<reference evidence="6" key="1">
    <citation type="journal article" date="2020" name="Stud. Mycol.">
        <title>101 Dothideomycetes genomes: a test case for predicting lifestyles and emergence of pathogens.</title>
        <authorList>
            <person name="Haridas S."/>
            <person name="Albert R."/>
            <person name="Binder M."/>
            <person name="Bloem J."/>
            <person name="Labutti K."/>
            <person name="Salamov A."/>
            <person name="Andreopoulos B."/>
            <person name="Baker S."/>
            <person name="Barry K."/>
            <person name="Bills G."/>
            <person name="Bluhm B."/>
            <person name="Cannon C."/>
            <person name="Castanera R."/>
            <person name="Culley D."/>
            <person name="Daum C."/>
            <person name="Ezra D."/>
            <person name="Gonzalez J."/>
            <person name="Henrissat B."/>
            <person name="Kuo A."/>
            <person name="Liang C."/>
            <person name="Lipzen A."/>
            <person name="Lutzoni F."/>
            <person name="Magnuson J."/>
            <person name="Mondo S."/>
            <person name="Nolan M."/>
            <person name="Ohm R."/>
            <person name="Pangilinan J."/>
            <person name="Park H.-J."/>
            <person name="Ramirez L."/>
            <person name="Alfaro M."/>
            <person name="Sun H."/>
            <person name="Tritt A."/>
            <person name="Yoshinaga Y."/>
            <person name="Zwiers L.-H."/>
            <person name="Turgeon B."/>
            <person name="Goodwin S."/>
            <person name="Spatafora J."/>
            <person name="Crous P."/>
            <person name="Grigoriev I."/>
        </authorList>
    </citation>
    <scope>NUCLEOTIDE SEQUENCE</scope>
    <source>
        <strain evidence="6">CBS 122368</strain>
    </source>
</reference>
<evidence type="ECO:0000313" key="6">
    <source>
        <dbReference type="EMBL" id="KAF2243950.1"/>
    </source>
</evidence>
<dbReference type="EMBL" id="ML987204">
    <property type="protein sequence ID" value="KAF2243950.1"/>
    <property type="molecule type" value="Genomic_DNA"/>
</dbReference>
<dbReference type="SUPFAM" id="SSF51316">
    <property type="entry name" value="Mss4-like"/>
    <property type="match status" value="1"/>
</dbReference>
<evidence type="ECO:0000256" key="1">
    <source>
        <dbReference type="ARBA" id="ARBA00005495"/>
    </source>
</evidence>
<protein>
    <recommendedName>
        <fullName evidence="5">CENP-V/GFA domain-containing protein</fullName>
    </recommendedName>
</protein>
<dbReference type="PROSITE" id="PS51891">
    <property type="entry name" value="CENP_V_GFA"/>
    <property type="match status" value="1"/>
</dbReference>
<dbReference type="GO" id="GO:0046872">
    <property type="term" value="F:metal ion binding"/>
    <property type="evidence" value="ECO:0007669"/>
    <property type="project" value="UniProtKB-KW"/>
</dbReference>
<sequence length="136" mass="14386">MAQGGCMCGNVRYTIEGDPVMQALCHCVDCRKITGSTYSTNSIYPESGFKVTQGTTKTHSKTADGGNTITSHFCPDCGSTMWREGPSFPGLKIVKTGTLDDVNALANAKPGAELYAPTRVSWVAAVEGAEQKQGMS</sequence>
<evidence type="ECO:0000259" key="5">
    <source>
        <dbReference type="PROSITE" id="PS51891"/>
    </source>
</evidence>
<evidence type="ECO:0000256" key="3">
    <source>
        <dbReference type="ARBA" id="ARBA00022833"/>
    </source>
</evidence>
<dbReference type="AlphaFoldDB" id="A0A6A6I2Z3"/>
<gene>
    <name evidence="6" type="ORF">BU26DRAFT_492860</name>
</gene>
<name>A0A6A6I2Z3_9PLEO</name>
<keyword evidence="2" id="KW-0479">Metal-binding</keyword>
<dbReference type="Proteomes" id="UP000800094">
    <property type="component" value="Unassembled WGS sequence"/>
</dbReference>
<dbReference type="InterPro" id="IPR011057">
    <property type="entry name" value="Mss4-like_sf"/>
</dbReference>
<dbReference type="PANTHER" id="PTHR33337">
    <property type="entry name" value="GFA DOMAIN-CONTAINING PROTEIN"/>
    <property type="match status" value="1"/>
</dbReference>